<dbReference type="Proteomes" id="UP001262889">
    <property type="component" value="Unassembled WGS sequence"/>
</dbReference>
<evidence type="ECO:0008006" key="5">
    <source>
        <dbReference type="Google" id="ProtNLM"/>
    </source>
</evidence>
<keyword evidence="2" id="KW-0732">Signal</keyword>
<organism evidence="3 4">
    <name type="scientific">Autumnicola tepida</name>
    <dbReference type="NCBI Taxonomy" id="3075595"/>
    <lineage>
        <taxon>Bacteria</taxon>
        <taxon>Pseudomonadati</taxon>
        <taxon>Bacteroidota</taxon>
        <taxon>Flavobacteriia</taxon>
        <taxon>Flavobacteriales</taxon>
        <taxon>Flavobacteriaceae</taxon>
        <taxon>Autumnicola</taxon>
    </lineage>
</organism>
<evidence type="ECO:0000256" key="1">
    <source>
        <dbReference type="SAM" id="MobiDB-lite"/>
    </source>
</evidence>
<accession>A0ABU3C797</accession>
<keyword evidence="4" id="KW-1185">Reference proteome</keyword>
<feature type="signal peptide" evidence="2">
    <location>
        <begin position="1"/>
        <end position="19"/>
    </location>
</feature>
<sequence length="53" mass="5797">MKITLRLLSLLLLSVSIYACEPEEIPDDKDSNITTQTFGDTGDQGNEPVGKDD</sequence>
<evidence type="ECO:0000313" key="3">
    <source>
        <dbReference type="EMBL" id="MDT0642215.1"/>
    </source>
</evidence>
<evidence type="ECO:0000313" key="4">
    <source>
        <dbReference type="Proteomes" id="UP001262889"/>
    </source>
</evidence>
<feature type="compositionally biased region" description="Low complexity" evidence="1">
    <location>
        <begin position="34"/>
        <end position="45"/>
    </location>
</feature>
<dbReference type="PROSITE" id="PS51257">
    <property type="entry name" value="PROKAR_LIPOPROTEIN"/>
    <property type="match status" value="1"/>
</dbReference>
<evidence type="ECO:0000256" key="2">
    <source>
        <dbReference type="SAM" id="SignalP"/>
    </source>
</evidence>
<dbReference type="RefSeq" id="WP_311533889.1">
    <property type="nucleotide sequence ID" value="NZ_JAVRHQ010000004.1"/>
</dbReference>
<gene>
    <name evidence="3" type="ORF">RM553_05150</name>
</gene>
<feature type="region of interest" description="Disordered" evidence="1">
    <location>
        <begin position="24"/>
        <end position="53"/>
    </location>
</feature>
<name>A0ABU3C797_9FLAO</name>
<dbReference type="EMBL" id="JAVRHQ010000004">
    <property type="protein sequence ID" value="MDT0642215.1"/>
    <property type="molecule type" value="Genomic_DNA"/>
</dbReference>
<feature type="chain" id="PRO_5046119737" description="Lipoprotein" evidence="2">
    <location>
        <begin position="20"/>
        <end position="53"/>
    </location>
</feature>
<protein>
    <recommendedName>
        <fullName evidence="5">Lipoprotein</fullName>
    </recommendedName>
</protein>
<reference evidence="3 4" key="1">
    <citation type="submission" date="2023-09" db="EMBL/GenBank/DDBJ databases">
        <authorList>
            <person name="Rey-Velasco X."/>
        </authorList>
    </citation>
    <scope>NUCLEOTIDE SEQUENCE [LARGE SCALE GENOMIC DNA]</scope>
    <source>
        <strain evidence="3 4">F363</strain>
    </source>
</reference>
<proteinExistence type="predicted"/>
<comment type="caution">
    <text evidence="3">The sequence shown here is derived from an EMBL/GenBank/DDBJ whole genome shotgun (WGS) entry which is preliminary data.</text>
</comment>